<comment type="caution">
    <text evidence="9">The sequence shown here is derived from an EMBL/GenBank/DDBJ whole genome shotgun (WGS) entry which is preliminary data.</text>
</comment>
<evidence type="ECO:0000313" key="9">
    <source>
        <dbReference type="EMBL" id="MBW4548767.1"/>
    </source>
</evidence>
<accession>A0A951PRU6</accession>
<dbReference type="InterPro" id="IPR002052">
    <property type="entry name" value="DNA_methylase_N6_adenine_CS"/>
</dbReference>
<evidence type="ECO:0000256" key="4">
    <source>
        <dbReference type="ARBA" id="ARBA00022747"/>
    </source>
</evidence>
<dbReference type="PANTHER" id="PTHR33841">
    <property type="entry name" value="DNA METHYLTRANSFERASE YEEA-RELATED"/>
    <property type="match status" value="1"/>
</dbReference>
<dbReference type="InterPro" id="IPR050953">
    <property type="entry name" value="N4_N6_ade-DNA_methylase"/>
</dbReference>
<dbReference type="InterPro" id="IPR053980">
    <property type="entry name" value="ISP_coupler"/>
</dbReference>
<reference evidence="9" key="1">
    <citation type="submission" date="2021-05" db="EMBL/GenBank/DDBJ databases">
        <authorList>
            <person name="Pietrasiak N."/>
            <person name="Ward R."/>
            <person name="Stajich J.E."/>
            <person name="Kurbessoian T."/>
        </authorList>
    </citation>
    <scope>NUCLEOTIDE SEQUENCE</scope>
    <source>
        <strain evidence="9">CPER-KK1</strain>
    </source>
</reference>
<evidence type="ECO:0000256" key="1">
    <source>
        <dbReference type="ARBA" id="ARBA00011900"/>
    </source>
</evidence>
<evidence type="ECO:0000256" key="2">
    <source>
        <dbReference type="ARBA" id="ARBA00022603"/>
    </source>
</evidence>
<evidence type="ECO:0000256" key="5">
    <source>
        <dbReference type="ARBA" id="ARBA00047942"/>
    </source>
</evidence>
<dbReference type="GO" id="GO:0009307">
    <property type="term" value="P:DNA restriction-modification system"/>
    <property type="evidence" value="ECO:0007669"/>
    <property type="project" value="UniProtKB-KW"/>
</dbReference>
<dbReference type="AlphaFoldDB" id="A0A951PRU6"/>
<evidence type="ECO:0000256" key="3">
    <source>
        <dbReference type="ARBA" id="ARBA00022679"/>
    </source>
</evidence>
<proteinExistence type="predicted"/>
<dbReference type="GO" id="GO:0008170">
    <property type="term" value="F:N-methyltransferase activity"/>
    <property type="evidence" value="ECO:0007669"/>
    <property type="project" value="InterPro"/>
</dbReference>
<dbReference type="PRINTS" id="PR00507">
    <property type="entry name" value="N12N6MTFRASE"/>
</dbReference>
<reference evidence="9" key="2">
    <citation type="journal article" date="2022" name="Microbiol. Resour. Announc.">
        <title>Metagenome Sequencing to Explore Phylogenomics of Terrestrial Cyanobacteria.</title>
        <authorList>
            <person name="Ward R.D."/>
            <person name="Stajich J.E."/>
            <person name="Johansen J.R."/>
            <person name="Huntemann M."/>
            <person name="Clum A."/>
            <person name="Foster B."/>
            <person name="Foster B."/>
            <person name="Roux S."/>
            <person name="Palaniappan K."/>
            <person name="Varghese N."/>
            <person name="Mukherjee S."/>
            <person name="Reddy T.B.K."/>
            <person name="Daum C."/>
            <person name="Copeland A."/>
            <person name="Chen I.A."/>
            <person name="Ivanova N.N."/>
            <person name="Kyrpides N.C."/>
            <person name="Shapiro N."/>
            <person name="Eloe-Fadrosh E.A."/>
            <person name="Pietrasiak N."/>
        </authorList>
    </citation>
    <scope>NUCLEOTIDE SEQUENCE</scope>
    <source>
        <strain evidence="9">CPER-KK1</strain>
    </source>
</reference>
<dbReference type="Pfam" id="PF22240">
    <property type="entry name" value="ISP_coupler"/>
    <property type="match status" value="1"/>
</dbReference>
<dbReference type="Pfam" id="PF02384">
    <property type="entry name" value="N6_Mtase"/>
    <property type="match status" value="1"/>
</dbReference>
<dbReference type="InterPro" id="IPR041635">
    <property type="entry name" value="Type_ISP_LLaBIII_C"/>
</dbReference>
<comment type="catalytic activity">
    <reaction evidence="5">
        <text>a 2'-deoxyadenosine in DNA + S-adenosyl-L-methionine = an N(6)-methyl-2'-deoxyadenosine in DNA + S-adenosyl-L-homocysteine + H(+)</text>
        <dbReference type="Rhea" id="RHEA:15197"/>
        <dbReference type="Rhea" id="RHEA-COMP:12418"/>
        <dbReference type="Rhea" id="RHEA-COMP:12419"/>
        <dbReference type="ChEBI" id="CHEBI:15378"/>
        <dbReference type="ChEBI" id="CHEBI:57856"/>
        <dbReference type="ChEBI" id="CHEBI:59789"/>
        <dbReference type="ChEBI" id="CHEBI:90615"/>
        <dbReference type="ChEBI" id="CHEBI:90616"/>
        <dbReference type="EC" id="2.1.1.72"/>
    </reaction>
</comment>
<organism evidence="9 10">
    <name type="scientific">Symplocastrum torsivum CPER-KK1</name>
    <dbReference type="NCBI Taxonomy" id="450513"/>
    <lineage>
        <taxon>Bacteria</taxon>
        <taxon>Bacillati</taxon>
        <taxon>Cyanobacteriota</taxon>
        <taxon>Cyanophyceae</taxon>
        <taxon>Oscillatoriophycideae</taxon>
        <taxon>Oscillatoriales</taxon>
        <taxon>Microcoleaceae</taxon>
        <taxon>Symplocastrum</taxon>
    </lineage>
</organism>
<keyword evidence="3" id="KW-0808">Transferase</keyword>
<evidence type="ECO:0000259" key="6">
    <source>
        <dbReference type="Pfam" id="PF02384"/>
    </source>
</evidence>
<dbReference type="PANTHER" id="PTHR33841:SF1">
    <property type="entry name" value="DNA METHYLTRANSFERASE A"/>
    <property type="match status" value="1"/>
</dbReference>
<dbReference type="Pfam" id="PF18135">
    <property type="entry name" value="Type_ISP_C"/>
    <property type="match status" value="1"/>
</dbReference>
<keyword evidence="4" id="KW-0680">Restriction system</keyword>
<dbReference type="SUPFAM" id="SSF53335">
    <property type="entry name" value="S-adenosyl-L-methionine-dependent methyltransferases"/>
    <property type="match status" value="1"/>
</dbReference>
<dbReference type="InterPro" id="IPR029063">
    <property type="entry name" value="SAM-dependent_MTases_sf"/>
</dbReference>
<dbReference type="Proteomes" id="UP000753908">
    <property type="component" value="Unassembled WGS sequence"/>
</dbReference>
<evidence type="ECO:0000259" key="8">
    <source>
        <dbReference type="Pfam" id="PF22240"/>
    </source>
</evidence>
<dbReference type="PROSITE" id="PS00092">
    <property type="entry name" value="N6_MTASE"/>
    <property type="match status" value="1"/>
</dbReference>
<evidence type="ECO:0000313" key="10">
    <source>
        <dbReference type="Proteomes" id="UP000753908"/>
    </source>
</evidence>
<evidence type="ECO:0000259" key="7">
    <source>
        <dbReference type="Pfam" id="PF18135"/>
    </source>
</evidence>
<feature type="domain" description="Type ISP restriction-modification enzyme coupler" evidence="8">
    <location>
        <begin position="157"/>
        <end position="276"/>
    </location>
</feature>
<feature type="domain" description="Type ISP restriction-modification enzyme LLaBIII C-terminal specificity" evidence="7">
    <location>
        <begin position="653"/>
        <end position="989"/>
    </location>
</feature>
<dbReference type="EMBL" id="JAHHIF010000071">
    <property type="protein sequence ID" value="MBW4548767.1"/>
    <property type="molecule type" value="Genomic_DNA"/>
</dbReference>
<sequence length="1010" mass="118139">MSKLLISQYQTEVEKIIRYGGSRKETAIRTAFQNLLNEYCKTRDFLLIPELEYKTRNNKIVYPDGTVKDALRLDWGYWESKDQYDNLNEEINKKLAKGYPDSNILFEDSQSAVLIQAGNEVSRISMKDTDGLDKTINAFINYVRPEVKDFREAIEVFKEDLPTILNALRSMIQEQEKTNLEFKSRRNRFWEVCKESINPEISLLDVQEMLIQHILSEDIFINIFSESQFHRENNIAREVQQIIETFFTGSIRRNILSTVERYYAVIRRTAANIYNHHEKQKFLKAIYENFYKAYNPKAADRLGIVYTPNEIVHFLIEGADYLVHKHFGKLLSDKGVEIFDPATGTGTFVTELIEYFSEDKLEQKYKNEIHCNEVAILPYYIANLNIEYAYRQKTKKYEEFKNICLVDTLEHTTFEGKQGELFGLSIENTERIKRQNEKKISVILCNPPYNANQVNENDNNKNRQYPAIDKLIKDTYVKQSTAQKTKAYDMYSRFFRWGTSRLNNNGVLAFITNSSFINARTFDGFRKVVAEEFSEIYVIDLGGDIRVNPKLSGTKHNVFGIQTGVALTFMVKRENNTYSPCKILYYCRPEFETAESKLNFLAETKLDNIPFEHIAPDKKHNWINIAGNDFESLLTLADKETKSAKSQDSEKAVFRLYSNGIVTNRDEWVYDFSKDNLQKKVAFFAKTYNKLLETKDFSFPSNIKWSRDLKKEFTRKKAVKARSDNFQVSLYRPFVEINYYSEDVLSDLITSNHYDIFGKQLDKPNIQICFLGIVSSYQLATLASDKLIDLCLLKQGNGGTQSLPLYRYTSDGKRVDNITNWGLGQFQTHYSDLTITKKNIFHYTYAILHNPHYRQKYELNLKREFPRLPFYQDFHQWVNWGKQLMDLHINYETVAHYSLKWVNLPIPDGSKRLHKTKLKADKIKGIITLDDVTTLEGIPKEAWDYKLGNRSALEWILDQYKEKKPKDPTIAAKFNTYRFADYKEQVIDLLQRVCTVSVETMQIIQAMPEE</sequence>
<dbReference type="GO" id="GO:0009007">
    <property type="term" value="F:site-specific DNA-methyltransferase (adenine-specific) activity"/>
    <property type="evidence" value="ECO:0007669"/>
    <property type="project" value="UniProtKB-EC"/>
</dbReference>
<dbReference type="InterPro" id="IPR003356">
    <property type="entry name" value="DNA_methylase_A-5"/>
</dbReference>
<dbReference type="GO" id="GO:0003677">
    <property type="term" value="F:DNA binding"/>
    <property type="evidence" value="ECO:0007669"/>
    <property type="project" value="InterPro"/>
</dbReference>
<dbReference type="Gene3D" id="3.40.50.150">
    <property type="entry name" value="Vaccinia Virus protein VP39"/>
    <property type="match status" value="1"/>
</dbReference>
<protein>
    <recommendedName>
        <fullName evidence="1">site-specific DNA-methyltransferase (adenine-specific)</fullName>
        <ecNumber evidence="1">2.1.1.72</ecNumber>
    </recommendedName>
</protein>
<gene>
    <name evidence="9" type="ORF">KME25_30830</name>
</gene>
<name>A0A951PRU6_9CYAN</name>
<dbReference type="GO" id="GO:0032259">
    <property type="term" value="P:methylation"/>
    <property type="evidence" value="ECO:0007669"/>
    <property type="project" value="UniProtKB-KW"/>
</dbReference>
<keyword evidence="2 9" id="KW-0489">Methyltransferase</keyword>
<feature type="domain" description="DNA methylase adenine-specific" evidence="6">
    <location>
        <begin position="282"/>
        <end position="467"/>
    </location>
</feature>
<dbReference type="EC" id="2.1.1.72" evidence="1"/>